<comment type="caution">
    <text evidence="2">The sequence shown here is derived from an EMBL/GenBank/DDBJ whole genome shotgun (WGS) entry which is preliminary data.</text>
</comment>
<dbReference type="Proteomes" id="UP000243797">
    <property type="component" value="Unassembled WGS sequence"/>
</dbReference>
<proteinExistence type="predicted"/>
<evidence type="ECO:0000313" key="2">
    <source>
        <dbReference type="EMBL" id="PNS19266.1"/>
    </source>
</evidence>
<feature type="compositionally biased region" description="Polar residues" evidence="1">
    <location>
        <begin position="14"/>
        <end position="24"/>
    </location>
</feature>
<evidence type="ECO:0000313" key="3">
    <source>
        <dbReference type="Proteomes" id="UP000243797"/>
    </source>
</evidence>
<gene>
    <name evidence="2" type="ORF">CAC42_2443</name>
</gene>
<evidence type="ECO:0000256" key="1">
    <source>
        <dbReference type="SAM" id="MobiDB-lite"/>
    </source>
</evidence>
<feature type="region of interest" description="Disordered" evidence="1">
    <location>
        <begin position="1"/>
        <end position="125"/>
    </location>
</feature>
<organism evidence="2 3">
    <name type="scientific">Sphaceloma murrayae</name>
    <dbReference type="NCBI Taxonomy" id="2082308"/>
    <lineage>
        <taxon>Eukaryota</taxon>
        <taxon>Fungi</taxon>
        <taxon>Dikarya</taxon>
        <taxon>Ascomycota</taxon>
        <taxon>Pezizomycotina</taxon>
        <taxon>Dothideomycetes</taxon>
        <taxon>Dothideomycetidae</taxon>
        <taxon>Myriangiales</taxon>
        <taxon>Elsinoaceae</taxon>
        <taxon>Sphaceloma</taxon>
    </lineage>
</organism>
<dbReference type="AlphaFoldDB" id="A0A2K1QW38"/>
<name>A0A2K1QW38_9PEZI</name>
<feature type="region of interest" description="Disordered" evidence="1">
    <location>
        <begin position="150"/>
        <end position="238"/>
    </location>
</feature>
<reference evidence="2 3" key="1">
    <citation type="submission" date="2017-06" db="EMBL/GenBank/DDBJ databases">
        <title>Draft genome sequence of a variant of Elsinoe murrayae.</title>
        <authorList>
            <person name="Cheng Q."/>
        </authorList>
    </citation>
    <scope>NUCLEOTIDE SEQUENCE [LARGE SCALE GENOMIC DNA]</scope>
    <source>
        <strain evidence="2 3">CQ-2017a</strain>
    </source>
</reference>
<feature type="compositionally biased region" description="Polar residues" evidence="1">
    <location>
        <begin position="152"/>
        <end position="170"/>
    </location>
</feature>
<sequence length="446" mass="49522">MAPRRKAIARVKNPTVSGRNSIISPNRPRRSTRIAACNSSDQSHTEASTASPGPRRSSRLRARTNGNGVDGAKFEMLSPRSESVESPTFVVDPQEDHSELSEFSVTSDHSSDDSIARTSREANGQEMAAVVPMSRWQHWWLRLTGSPEPMLTGSSHNAAEQTPATSGISENQEDDEAGDPDAVPPFSVRSPAPPGVPSSGGRTPRTRSTASTPQGLHTRRSPLFVESGPGPDARKIPRPLDVPGSPWFMFPEEAVWSPCAVDDFADPPSPVPSGPRANDFVHERWDITALNVYFGKPETFELVAPHRLQLDERPVLREALTCSPMWMDPYYVGSHADIPVRQNMFPRRFWTSYMTASGLWRHVEITHVMRGVASRLEASDYTRTIIRMRANHVGALSWHNMTPNEIRIQNAFSAGLNTPIRRMNNTKSWDSFMEDIFEDALVIDHA</sequence>
<feature type="compositionally biased region" description="Polar residues" evidence="1">
    <location>
        <begin position="37"/>
        <end position="51"/>
    </location>
</feature>
<feature type="compositionally biased region" description="Basic and acidic residues" evidence="1">
    <location>
        <begin position="109"/>
        <end position="120"/>
    </location>
</feature>
<dbReference type="InParanoid" id="A0A2K1QW38"/>
<keyword evidence="3" id="KW-1185">Reference proteome</keyword>
<feature type="compositionally biased region" description="Low complexity" evidence="1">
    <location>
        <begin position="197"/>
        <end position="213"/>
    </location>
</feature>
<protein>
    <submittedName>
        <fullName evidence="2">Uncharacterized protein</fullName>
    </submittedName>
</protein>
<dbReference type="EMBL" id="NKHZ01000032">
    <property type="protein sequence ID" value="PNS19266.1"/>
    <property type="molecule type" value="Genomic_DNA"/>
</dbReference>
<accession>A0A2K1QW38</accession>